<accession>S5MA72</accession>
<gene>
    <name evidence="1" type="ORF">BASILISK_131</name>
</gene>
<reference evidence="1 2" key="1">
    <citation type="journal article" date="2014" name="Genome Announc.">
        <title>Genome Sequences of Three Novel Bacillus cereus Bacteriophages.</title>
        <authorList>
            <person name="Grose J.H."/>
            <person name="Jensen J.D."/>
            <person name="Merrill B.D."/>
            <person name="Fisher J.N."/>
            <person name="Burnett S.H."/>
            <person name="Breakwell D.P."/>
        </authorList>
    </citation>
    <scope>NUCLEOTIDE SEQUENCE [LARGE SCALE GENOMIC DNA]</scope>
</reference>
<name>S5MA72_9CAUD</name>
<keyword evidence="2" id="KW-1185">Reference proteome</keyword>
<protein>
    <submittedName>
        <fullName evidence="1">Uncharacterized protein</fullName>
    </submittedName>
</protein>
<organism evidence="1 2">
    <name type="scientific">Bacillus phage Basilisk</name>
    <dbReference type="NCBI Taxonomy" id="1296654"/>
    <lineage>
        <taxon>Viruses</taxon>
        <taxon>Duplodnaviria</taxon>
        <taxon>Heunggongvirae</taxon>
        <taxon>Uroviricota</taxon>
        <taxon>Caudoviricetes</taxon>
        <taxon>Sejongvirinae</taxon>
        <taxon>Basiliskvirus</taxon>
        <taxon>Basiliskvirus basilisk</taxon>
    </lineage>
</organism>
<evidence type="ECO:0000313" key="2">
    <source>
        <dbReference type="Proteomes" id="UP000015091"/>
    </source>
</evidence>
<evidence type="ECO:0000313" key="1">
    <source>
        <dbReference type="EMBL" id="AGR46664.1"/>
    </source>
</evidence>
<dbReference type="EMBL" id="KC595511">
    <property type="protein sequence ID" value="AGR46664.1"/>
    <property type="molecule type" value="Genomic_DNA"/>
</dbReference>
<dbReference type="Proteomes" id="UP000015091">
    <property type="component" value="Segment"/>
</dbReference>
<sequence length="75" mass="8973">MFKLNPTIYKLGCEFLETDADEETLQNIINKLTAELGDNYDLEEIREELEKQGYFSNFIEINENIKNYILEYNRD</sequence>
<proteinExistence type="predicted"/>